<dbReference type="Gene3D" id="3.20.20.70">
    <property type="entry name" value="Aldolase class I"/>
    <property type="match status" value="1"/>
</dbReference>
<keyword evidence="6" id="KW-0479">Metal-binding</keyword>
<protein>
    <submittedName>
        <fullName evidence="12">FAD-dependent oxidoreductase</fullName>
    </submittedName>
</protein>
<comment type="cofactor">
    <cofactor evidence="2">
        <name>[4Fe-4S] cluster</name>
        <dbReference type="ChEBI" id="CHEBI:49883"/>
    </cofactor>
</comment>
<reference evidence="12 13" key="1">
    <citation type="submission" date="2020-04" db="EMBL/GenBank/DDBJ databases">
        <authorList>
            <person name="Hitch T.C.A."/>
            <person name="Wylensek D."/>
            <person name="Clavel T."/>
        </authorList>
    </citation>
    <scope>NUCLEOTIDE SEQUENCE [LARGE SCALE GENOMIC DNA]</scope>
    <source>
        <strain evidence="12 13">PG-251-APC-1</strain>
    </source>
</reference>
<dbReference type="Gene3D" id="3.40.50.720">
    <property type="entry name" value="NAD(P)-binding Rossmann-like Domain"/>
    <property type="match status" value="1"/>
</dbReference>
<proteinExistence type="inferred from homology"/>
<dbReference type="CDD" id="cd02803">
    <property type="entry name" value="OYE_like_FMN_family"/>
    <property type="match status" value="1"/>
</dbReference>
<dbReference type="Proteomes" id="UP000522333">
    <property type="component" value="Unassembled WGS sequence"/>
</dbReference>
<dbReference type="PANTHER" id="PTHR42917">
    <property type="entry name" value="2,4-DIENOYL-COA REDUCTASE"/>
    <property type="match status" value="1"/>
</dbReference>
<keyword evidence="5" id="KW-0288">FMN</keyword>
<dbReference type="Pfam" id="PF07992">
    <property type="entry name" value="Pyr_redox_2"/>
    <property type="match status" value="1"/>
</dbReference>
<keyword evidence="9" id="KW-0411">Iron-sulfur</keyword>
<feature type="domain" description="NADH:flavin oxidoreductase/NADH oxidase N-terminal" evidence="10">
    <location>
        <begin position="8"/>
        <end position="335"/>
    </location>
</feature>
<dbReference type="InterPro" id="IPR051793">
    <property type="entry name" value="NADH:flavin_oxidoreductase"/>
</dbReference>
<dbReference type="SUPFAM" id="SSF51905">
    <property type="entry name" value="FAD/NAD(P)-binding domain"/>
    <property type="match status" value="1"/>
</dbReference>
<evidence type="ECO:0000313" key="12">
    <source>
        <dbReference type="EMBL" id="NME51370.1"/>
    </source>
</evidence>
<name>A0A848C847_9BACT</name>
<evidence type="ECO:0000259" key="11">
    <source>
        <dbReference type="Pfam" id="PF07992"/>
    </source>
</evidence>
<dbReference type="GO" id="GO:0046872">
    <property type="term" value="F:metal ion binding"/>
    <property type="evidence" value="ECO:0007669"/>
    <property type="project" value="UniProtKB-KW"/>
</dbReference>
<keyword evidence="8" id="KW-0408">Iron</keyword>
<dbReference type="InterPro" id="IPR023753">
    <property type="entry name" value="FAD/NAD-binding_dom"/>
</dbReference>
<organism evidence="12 13">
    <name type="scientific">Desulfovibrio piger</name>
    <dbReference type="NCBI Taxonomy" id="901"/>
    <lineage>
        <taxon>Bacteria</taxon>
        <taxon>Pseudomonadati</taxon>
        <taxon>Thermodesulfobacteriota</taxon>
        <taxon>Desulfovibrionia</taxon>
        <taxon>Desulfovibrionales</taxon>
        <taxon>Desulfovibrionaceae</taxon>
        <taxon>Desulfovibrio</taxon>
    </lineage>
</organism>
<evidence type="ECO:0000256" key="9">
    <source>
        <dbReference type="ARBA" id="ARBA00023014"/>
    </source>
</evidence>
<evidence type="ECO:0000256" key="6">
    <source>
        <dbReference type="ARBA" id="ARBA00022723"/>
    </source>
</evidence>
<comment type="similarity">
    <text evidence="3">In the N-terminal section; belongs to the NADH:flavin oxidoreductase/NADH oxidase family.</text>
</comment>
<feature type="domain" description="FAD/NAD(P)-binding" evidence="11">
    <location>
        <begin position="381"/>
        <end position="608"/>
    </location>
</feature>
<keyword evidence="4" id="KW-0285">Flavoprotein</keyword>
<comment type="cofactor">
    <cofactor evidence="1">
        <name>FMN</name>
        <dbReference type="ChEBI" id="CHEBI:58210"/>
    </cofactor>
</comment>
<dbReference type="EMBL" id="JABAFY010000004">
    <property type="protein sequence ID" value="NME51370.1"/>
    <property type="molecule type" value="Genomic_DNA"/>
</dbReference>
<dbReference type="InterPro" id="IPR001155">
    <property type="entry name" value="OxRdtase_FMN_N"/>
</dbReference>
<evidence type="ECO:0000256" key="1">
    <source>
        <dbReference type="ARBA" id="ARBA00001917"/>
    </source>
</evidence>
<gene>
    <name evidence="12" type="ORF">HF854_02235</name>
</gene>
<dbReference type="GO" id="GO:0051536">
    <property type="term" value="F:iron-sulfur cluster binding"/>
    <property type="evidence" value="ECO:0007669"/>
    <property type="project" value="UniProtKB-KW"/>
</dbReference>
<dbReference type="Pfam" id="PF00724">
    <property type="entry name" value="Oxidored_FMN"/>
    <property type="match status" value="1"/>
</dbReference>
<evidence type="ECO:0000313" key="13">
    <source>
        <dbReference type="Proteomes" id="UP000522333"/>
    </source>
</evidence>
<dbReference type="AlphaFoldDB" id="A0A848C847"/>
<accession>A0A848C847</accession>
<dbReference type="PRINTS" id="PR00469">
    <property type="entry name" value="PNDRDTASEII"/>
</dbReference>
<evidence type="ECO:0000256" key="7">
    <source>
        <dbReference type="ARBA" id="ARBA00023002"/>
    </source>
</evidence>
<evidence type="ECO:0000256" key="4">
    <source>
        <dbReference type="ARBA" id="ARBA00022630"/>
    </source>
</evidence>
<comment type="caution">
    <text evidence="12">The sequence shown here is derived from an EMBL/GenBank/DDBJ whole genome shotgun (WGS) entry which is preliminary data.</text>
</comment>
<evidence type="ECO:0000256" key="3">
    <source>
        <dbReference type="ARBA" id="ARBA00011048"/>
    </source>
</evidence>
<evidence type="ECO:0000256" key="8">
    <source>
        <dbReference type="ARBA" id="ARBA00023004"/>
    </source>
</evidence>
<keyword evidence="7" id="KW-0560">Oxidoreductase</keyword>
<evidence type="ECO:0000259" key="10">
    <source>
        <dbReference type="Pfam" id="PF00724"/>
    </source>
</evidence>
<dbReference type="InterPro" id="IPR013785">
    <property type="entry name" value="Aldolase_TIM"/>
</dbReference>
<dbReference type="Gene3D" id="3.50.50.60">
    <property type="entry name" value="FAD/NAD(P)-binding domain"/>
    <property type="match status" value="1"/>
</dbReference>
<dbReference type="SUPFAM" id="SSF51395">
    <property type="entry name" value="FMN-linked oxidoreductases"/>
    <property type="match status" value="1"/>
</dbReference>
<evidence type="ECO:0000256" key="5">
    <source>
        <dbReference type="ARBA" id="ARBA00022643"/>
    </source>
</evidence>
<dbReference type="RefSeq" id="WP_168934810.1">
    <property type="nucleotide sequence ID" value="NZ_CAUCFH010000014.1"/>
</dbReference>
<dbReference type="InterPro" id="IPR036188">
    <property type="entry name" value="FAD/NAD-bd_sf"/>
</dbReference>
<dbReference type="PANTHER" id="PTHR42917:SF2">
    <property type="entry name" value="2,4-DIENOYL-COA REDUCTASE [(2E)-ENOYL-COA-PRODUCING]"/>
    <property type="match status" value="1"/>
</dbReference>
<evidence type="ECO:0000256" key="2">
    <source>
        <dbReference type="ARBA" id="ARBA00001966"/>
    </source>
</evidence>
<dbReference type="GO" id="GO:0016491">
    <property type="term" value="F:oxidoreductase activity"/>
    <property type="evidence" value="ECO:0007669"/>
    <property type="project" value="UniProtKB-KW"/>
</dbReference>
<dbReference type="PRINTS" id="PR00368">
    <property type="entry name" value="FADPNR"/>
</dbReference>
<dbReference type="GO" id="GO:0010181">
    <property type="term" value="F:FMN binding"/>
    <property type="evidence" value="ECO:0007669"/>
    <property type="project" value="InterPro"/>
</dbReference>
<sequence length="641" mass="68498">MTYTTLLPARMGRLELRNRIVFPAMVTNYCSTRGEVTDRLVAYHQERAKGGAGLLITEATYISPDGKSFPHQLGIDDDGLLPGLRRLVESVHAAGARIAVQLCHAGRQTSRAVTGLPLLSPSVTRFGNDETSAMRQEDIDRVLRDYAGAALRAQKAGFDAVELHAGNGYLPQQFLSPFTNARQDGYGGSLENRVRFTVEAIRAVRAAVGPDFPIILRLGVAEPVSGGLTLEDGVAAARILAREDIDAFDVTAGMREGGMWVTPPLALPRGTHIEKAAAVRQAIQASRPVIGIGRITSASLADSFIAAGKVDFVVMGRALLADPELPLKTLQGREEDIRPCIGCNEGCIGRLSRGLDICCAVNPRVGNEYRPLPRRVASPRHVLIVGAGPAGLVAACTALRRGHRVTVLEKEAACGGKIPLAARPPFKEELAGYAVWLERQARDLGADIRCSTKATPSLVSELAPDVVLLAVGSEPVIPPIPGLAPERFLLAEQVLQQQGPAPGQDVLIIGGGLVGCETALFLARNGCHPLVAEMREDLCMDIEPRSRAVMLLHLKEYGIRTLTSCRVDRIGEGEAVLCRTGHAEEHLPCSRIVLATGYRPRTALAEALRGMAVPVHSIGDCHGGTRICDAVWQATATAETI</sequence>